<evidence type="ECO:0000313" key="1">
    <source>
        <dbReference type="EMBL" id="CAL4118492.1"/>
    </source>
</evidence>
<reference evidence="1 2" key="1">
    <citation type="submission" date="2024-05" db="EMBL/GenBank/DDBJ databases">
        <authorList>
            <person name="Wallberg A."/>
        </authorList>
    </citation>
    <scope>NUCLEOTIDE SEQUENCE [LARGE SCALE GENOMIC DNA]</scope>
</reference>
<name>A0AAV2R7B0_MEGNR</name>
<evidence type="ECO:0000313" key="2">
    <source>
        <dbReference type="Proteomes" id="UP001497623"/>
    </source>
</evidence>
<feature type="non-terminal residue" evidence="1">
    <location>
        <position position="189"/>
    </location>
</feature>
<accession>A0AAV2R7B0</accession>
<dbReference type="EMBL" id="CAXKWB010017293">
    <property type="protein sequence ID" value="CAL4118492.1"/>
    <property type="molecule type" value="Genomic_DNA"/>
</dbReference>
<keyword evidence="2" id="KW-1185">Reference proteome</keyword>
<gene>
    <name evidence="1" type="ORF">MNOR_LOCUS21457</name>
</gene>
<dbReference type="AlphaFoldDB" id="A0AAV2R7B0"/>
<comment type="caution">
    <text evidence="1">The sequence shown here is derived from an EMBL/GenBank/DDBJ whole genome shotgun (WGS) entry which is preliminary data.</text>
</comment>
<protein>
    <submittedName>
        <fullName evidence="1">Uncharacterized protein</fullName>
    </submittedName>
</protein>
<organism evidence="1 2">
    <name type="scientific">Meganyctiphanes norvegica</name>
    <name type="common">Northern krill</name>
    <name type="synonym">Thysanopoda norvegica</name>
    <dbReference type="NCBI Taxonomy" id="48144"/>
    <lineage>
        <taxon>Eukaryota</taxon>
        <taxon>Metazoa</taxon>
        <taxon>Ecdysozoa</taxon>
        <taxon>Arthropoda</taxon>
        <taxon>Crustacea</taxon>
        <taxon>Multicrustacea</taxon>
        <taxon>Malacostraca</taxon>
        <taxon>Eumalacostraca</taxon>
        <taxon>Eucarida</taxon>
        <taxon>Euphausiacea</taxon>
        <taxon>Euphausiidae</taxon>
        <taxon>Meganyctiphanes</taxon>
    </lineage>
</organism>
<feature type="non-terminal residue" evidence="1">
    <location>
        <position position="1"/>
    </location>
</feature>
<dbReference type="Proteomes" id="UP001497623">
    <property type="component" value="Unassembled WGS sequence"/>
</dbReference>
<proteinExistence type="predicted"/>
<sequence>WMNENDYIHKDNNIICKPEIGVIFSLGNRSARMNTFVSDVKAHATVAMISCDEELDEFVETFHKSTDADSHGIGGTEEAMLNIHGIVLSKETLNLLNDIHEHGHDSNYGNNKFILLKKTLHKVDMIYQKQLFDVVMPQKTFINTKKVQIYHNYYKTVNNSDKSSSLKSSKCSGCPNLDHVDLDAIVPKG</sequence>